<protein>
    <submittedName>
        <fullName evidence="1">Uncharacterized protein</fullName>
    </submittedName>
</protein>
<dbReference type="Proteomes" id="UP001057402">
    <property type="component" value="Chromosome 4"/>
</dbReference>
<keyword evidence="2" id="KW-1185">Reference proteome</keyword>
<accession>A0ACB9RCD4</accession>
<gene>
    <name evidence="1" type="ORF">MLD38_013337</name>
</gene>
<reference evidence="2" key="1">
    <citation type="journal article" date="2023" name="Front. Plant Sci.">
        <title>Chromosomal-level genome assembly of Melastoma candidum provides insights into trichome evolution.</title>
        <authorList>
            <person name="Zhong Y."/>
            <person name="Wu W."/>
            <person name="Sun C."/>
            <person name="Zou P."/>
            <person name="Liu Y."/>
            <person name="Dai S."/>
            <person name="Zhou R."/>
        </authorList>
    </citation>
    <scope>NUCLEOTIDE SEQUENCE [LARGE SCALE GENOMIC DNA]</scope>
</reference>
<name>A0ACB9RCD4_9MYRT</name>
<proteinExistence type="predicted"/>
<evidence type="ECO:0000313" key="2">
    <source>
        <dbReference type="Proteomes" id="UP001057402"/>
    </source>
</evidence>
<organism evidence="1 2">
    <name type="scientific">Melastoma candidum</name>
    <dbReference type="NCBI Taxonomy" id="119954"/>
    <lineage>
        <taxon>Eukaryota</taxon>
        <taxon>Viridiplantae</taxon>
        <taxon>Streptophyta</taxon>
        <taxon>Embryophyta</taxon>
        <taxon>Tracheophyta</taxon>
        <taxon>Spermatophyta</taxon>
        <taxon>Magnoliopsida</taxon>
        <taxon>eudicotyledons</taxon>
        <taxon>Gunneridae</taxon>
        <taxon>Pentapetalae</taxon>
        <taxon>rosids</taxon>
        <taxon>malvids</taxon>
        <taxon>Myrtales</taxon>
        <taxon>Melastomataceae</taxon>
        <taxon>Melastomatoideae</taxon>
        <taxon>Melastomateae</taxon>
        <taxon>Melastoma</taxon>
    </lineage>
</organism>
<evidence type="ECO:0000313" key="1">
    <source>
        <dbReference type="EMBL" id="KAI4375471.1"/>
    </source>
</evidence>
<sequence>MTRFSLGREDHGECSVAFLPKRKRVVESEGDGSPELEGERDAFGVDEEEGAGSNRLSVSSSKEERGSLVVALTDPDALDCPICFEPFKAPVFQCENGHVACFTCSGKIKNICSFCSLSIGYIRCRVIERILQSIKLKCQNADQGCKQLFRYHEWHAHKRCCPFSPCPCPFYNCGFVAPSKQLSRHFSEMHSSNLKLFAFDICQAMELPLHSQTYILQEQDRGVLFILRNEVHMLGNVMKIEYLAPPSQQQYTYEIVAEANDCSLKLKSNAADKNSMDSSYKIPFLMLPKPVNISGELTFCIRSPD</sequence>
<dbReference type="EMBL" id="CM042883">
    <property type="protein sequence ID" value="KAI4375471.1"/>
    <property type="molecule type" value="Genomic_DNA"/>
</dbReference>
<comment type="caution">
    <text evidence="1">The sequence shown here is derived from an EMBL/GenBank/DDBJ whole genome shotgun (WGS) entry which is preliminary data.</text>
</comment>